<dbReference type="EMBL" id="FNGS01000009">
    <property type="protein sequence ID" value="SDM79518.1"/>
    <property type="molecule type" value="Genomic_DNA"/>
</dbReference>
<proteinExistence type="predicted"/>
<protein>
    <recommendedName>
        <fullName evidence="4">Tetratricopeptide repeat-containing protein</fullName>
    </recommendedName>
</protein>
<dbReference type="InterPro" id="IPR011990">
    <property type="entry name" value="TPR-like_helical_dom_sf"/>
</dbReference>
<name>A0A1G9W4Q7_9BACT</name>
<dbReference type="AlphaFoldDB" id="A0A1G9W4Q7"/>
<feature type="chain" id="PRO_5011730373" description="Tetratricopeptide repeat-containing protein" evidence="1">
    <location>
        <begin position="25"/>
        <end position="374"/>
    </location>
</feature>
<evidence type="ECO:0008006" key="4">
    <source>
        <dbReference type="Google" id="ProtNLM"/>
    </source>
</evidence>
<organism evidence="2 3">
    <name type="scientific">Siphonobacter aquaeclarae</name>
    <dbReference type="NCBI Taxonomy" id="563176"/>
    <lineage>
        <taxon>Bacteria</taxon>
        <taxon>Pseudomonadati</taxon>
        <taxon>Bacteroidota</taxon>
        <taxon>Cytophagia</taxon>
        <taxon>Cytophagales</taxon>
        <taxon>Cytophagaceae</taxon>
        <taxon>Siphonobacter</taxon>
    </lineage>
</organism>
<dbReference type="Gene3D" id="1.25.40.10">
    <property type="entry name" value="Tetratricopeptide repeat domain"/>
    <property type="match status" value="1"/>
</dbReference>
<evidence type="ECO:0000313" key="2">
    <source>
        <dbReference type="EMBL" id="SDM79518.1"/>
    </source>
</evidence>
<dbReference type="SUPFAM" id="SSF48452">
    <property type="entry name" value="TPR-like"/>
    <property type="match status" value="1"/>
</dbReference>
<dbReference type="RefSeq" id="WP_093207674.1">
    <property type="nucleotide sequence ID" value="NZ_FNGS01000009.1"/>
</dbReference>
<keyword evidence="1" id="KW-0732">Signal</keyword>
<gene>
    <name evidence="2" type="ORF">SAMN04488090_4250</name>
</gene>
<evidence type="ECO:0000313" key="3">
    <source>
        <dbReference type="Proteomes" id="UP000198901"/>
    </source>
</evidence>
<sequence length="374" mass="43518">MNYLFRKVLLCLLLTGGCFFPAQSQILHDKDTQHLVLEALRNLYNFEFREAEPFQQKIRARYPDHPVNPLLQAIQLYWQYLPLVENQAMAGKYEAYLRQSLQQAEKMRSADKHDTEATFFLLASHSYLAMLESDRGDFMKALGEAKRTYTYMRKGFKLMDQNPEFFFSTGLYNYYREQYPEDHGIVKPFMFFFQGGNKTLGLKQMDTAFEKSLFSRTEAAYYLVHVFLKHENSPARALHYSQPIYREFPENLLYLTRHAEALTLAGHYQEAEPLAQQLTQKKGYVFRSAGETFLGLILEKGKKNDAAAAAHYQRVIKEKINEQYTQDYHAMAYAGLARIADRAGQTKQAREYYAKAGKLGEYRSTLQEVKAYGK</sequence>
<keyword evidence="3" id="KW-1185">Reference proteome</keyword>
<dbReference type="OrthoDB" id="9813254at2"/>
<reference evidence="2 3" key="1">
    <citation type="submission" date="2016-10" db="EMBL/GenBank/DDBJ databases">
        <authorList>
            <person name="de Groot N.N."/>
        </authorList>
    </citation>
    <scope>NUCLEOTIDE SEQUENCE [LARGE SCALE GENOMIC DNA]</scope>
    <source>
        <strain evidence="2 3">DSM 21668</strain>
    </source>
</reference>
<dbReference type="PROSITE" id="PS51257">
    <property type="entry name" value="PROKAR_LIPOPROTEIN"/>
    <property type="match status" value="1"/>
</dbReference>
<accession>A0A1G9W4Q7</accession>
<evidence type="ECO:0000256" key="1">
    <source>
        <dbReference type="SAM" id="SignalP"/>
    </source>
</evidence>
<dbReference type="Proteomes" id="UP000198901">
    <property type="component" value="Unassembled WGS sequence"/>
</dbReference>
<dbReference type="STRING" id="563176.SAMN04488090_4250"/>
<feature type="signal peptide" evidence="1">
    <location>
        <begin position="1"/>
        <end position="24"/>
    </location>
</feature>